<dbReference type="AlphaFoldDB" id="A0A2N3J3S2"/>
<dbReference type="InterPro" id="IPR005913">
    <property type="entry name" value="dTDP_dehydrorham_reduct"/>
</dbReference>
<dbReference type="SUPFAM" id="SSF51735">
    <property type="entry name" value="NAD(P)-binding Rossmann-fold domains"/>
    <property type="match status" value="1"/>
</dbReference>
<evidence type="ECO:0000256" key="6">
    <source>
        <dbReference type="RuleBase" id="RU364082"/>
    </source>
</evidence>
<evidence type="ECO:0000256" key="5">
    <source>
        <dbReference type="ARBA" id="ARBA00048200"/>
    </source>
</evidence>
<evidence type="ECO:0000313" key="8">
    <source>
        <dbReference type="EMBL" id="PKQ80437.1"/>
    </source>
</evidence>
<sequence length="296" mass="33204">MHILLFGKNGQLGWELQRALAPLGKLTALSHDSKDYCGDFLNPNGLIETIRSLKPDVIVNAAGYTAVDLAETEQDIAMRINAESVEVVAKEANKLGSLLVHYSTDYVFDGSGFQAWNELDNPSPVNFYGKTKLSGEQAVQKYCDRYLIFRSSWIYSTYGDNFIKAILNLGLERDIISVVNDQFGAPTSADLLADCSAHAIKIVLDDESKYGLYHVAASGVTSWYKYALFIFDFAKKQNKNIKVKEVIEVPSASFFREAIRPMNSRLSTEKFQREFNLVLPEWKGGVERMLTELMAK</sequence>
<dbReference type="PANTHER" id="PTHR10491:SF4">
    <property type="entry name" value="METHIONINE ADENOSYLTRANSFERASE 2 SUBUNIT BETA"/>
    <property type="match status" value="1"/>
</dbReference>
<dbReference type="Proteomes" id="UP000233467">
    <property type="component" value="Unassembled WGS sequence"/>
</dbReference>
<proteinExistence type="inferred from homology"/>
<dbReference type="RefSeq" id="WP_101324049.1">
    <property type="nucleotide sequence ID" value="NZ_NQMM01000020.1"/>
</dbReference>
<dbReference type="UniPathway" id="UPA00281"/>
<dbReference type="Gene3D" id="3.90.25.10">
    <property type="entry name" value="UDP-galactose 4-epimerase, domain 1"/>
    <property type="match status" value="1"/>
</dbReference>
<dbReference type="PANTHER" id="PTHR10491">
    <property type="entry name" value="DTDP-4-DEHYDRORHAMNOSE REDUCTASE"/>
    <property type="match status" value="1"/>
</dbReference>
<dbReference type="Gene3D" id="3.40.50.720">
    <property type="entry name" value="NAD(P)-binding Rossmann-like Domain"/>
    <property type="match status" value="1"/>
</dbReference>
<evidence type="ECO:0000313" key="9">
    <source>
        <dbReference type="Proteomes" id="UP000233467"/>
    </source>
</evidence>
<evidence type="ECO:0000256" key="3">
    <source>
        <dbReference type="ARBA" id="ARBA00012929"/>
    </source>
</evidence>
<dbReference type="NCBIfam" id="NF007440">
    <property type="entry name" value="PRK09987.1"/>
    <property type="match status" value="1"/>
</dbReference>
<comment type="similarity">
    <text evidence="2 6">Belongs to the dTDP-4-dehydrorhamnose reductase family.</text>
</comment>
<dbReference type="GO" id="GO:0019305">
    <property type="term" value="P:dTDP-rhamnose biosynthetic process"/>
    <property type="evidence" value="ECO:0007669"/>
    <property type="project" value="UniProtKB-UniPathway"/>
</dbReference>
<comment type="function">
    <text evidence="6">Catalyzes the reduction of dTDP-6-deoxy-L-lyxo-4-hexulose to yield dTDP-L-rhamnose.</text>
</comment>
<organism evidence="8 9">
    <name type="scientific">Aeromonas sobria</name>
    <dbReference type="NCBI Taxonomy" id="646"/>
    <lineage>
        <taxon>Bacteria</taxon>
        <taxon>Pseudomonadati</taxon>
        <taxon>Pseudomonadota</taxon>
        <taxon>Gammaproteobacteria</taxon>
        <taxon>Aeromonadales</taxon>
        <taxon>Aeromonadaceae</taxon>
        <taxon>Aeromonas</taxon>
    </lineage>
</organism>
<gene>
    <name evidence="8" type="ORF">CJP16_06505</name>
</gene>
<keyword evidence="9" id="KW-1185">Reference proteome</keyword>
<keyword evidence="6" id="KW-0521">NADP</keyword>
<dbReference type="GO" id="GO:0005829">
    <property type="term" value="C:cytosol"/>
    <property type="evidence" value="ECO:0007669"/>
    <property type="project" value="TreeGrafter"/>
</dbReference>
<dbReference type="GO" id="GO:0009243">
    <property type="term" value="P:O antigen biosynthetic process"/>
    <property type="evidence" value="ECO:0007669"/>
    <property type="project" value="UniProtKB-UniPathway"/>
</dbReference>
<dbReference type="EMBL" id="NQMM01000020">
    <property type="protein sequence ID" value="PKQ80437.1"/>
    <property type="molecule type" value="Genomic_DNA"/>
</dbReference>
<evidence type="ECO:0000256" key="1">
    <source>
        <dbReference type="ARBA" id="ARBA00004781"/>
    </source>
</evidence>
<evidence type="ECO:0000256" key="2">
    <source>
        <dbReference type="ARBA" id="ARBA00010944"/>
    </source>
</evidence>
<protein>
    <recommendedName>
        <fullName evidence="4 6">dTDP-4-dehydrorhamnose reductase</fullName>
        <ecNumber evidence="3 6">1.1.1.133</ecNumber>
    </recommendedName>
</protein>
<reference evidence="8 9" key="1">
    <citation type="journal article" date="2017" name="Front. Microbiol.">
        <title>Strong Genomic and Phenotypic Heterogeneity in the Aeromonas sobria Species Complex.</title>
        <authorList>
            <person name="Gauthier J."/>
            <person name="Vincent A.T."/>
            <person name="Charette S.J."/>
            <person name="Derome N."/>
        </authorList>
    </citation>
    <scope>NUCLEOTIDE SEQUENCE [LARGE SCALE GENOMIC DNA]</scope>
    <source>
        <strain evidence="8 9">TM18</strain>
    </source>
</reference>
<dbReference type="InterPro" id="IPR036291">
    <property type="entry name" value="NAD(P)-bd_dom_sf"/>
</dbReference>
<dbReference type="CDD" id="cd05254">
    <property type="entry name" value="dTDP_HR_like_SDR_e"/>
    <property type="match status" value="1"/>
</dbReference>
<dbReference type="EC" id="1.1.1.133" evidence="3 6"/>
<comment type="pathway">
    <text evidence="1 6">Carbohydrate biosynthesis; dTDP-L-rhamnose biosynthesis.</text>
</comment>
<dbReference type="NCBIfam" id="TIGR01214">
    <property type="entry name" value="rmlD"/>
    <property type="match status" value="1"/>
</dbReference>
<comment type="catalytic activity">
    <reaction evidence="5 6">
        <text>dTDP-beta-L-rhamnose + NADP(+) = dTDP-4-dehydro-beta-L-rhamnose + NADPH + H(+)</text>
        <dbReference type="Rhea" id="RHEA:21796"/>
        <dbReference type="ChEBI" id="CHEBI:15378"/>
        <dbReference type="ChEBI" id="CHEBI:57510"/>
        <dbReference type="ChEBI" id="CHEBI:57783"/>
        <dbReference type="ChEBI" id="CHEBI:58349"/>
        <dbReference type="ChEBI" id="CHEBI:62830"/>
        <dbReference type="EC" id="1.1.1.133"/>
    </reaction>
</comment>
<evidence type="ECO:0000259" key="7">
    <source>
        <dbReference type="Pfam" id="PF04321"/>
    </source>
</evidence>
<dbReference type="InterPro" id="IPR029903">
    <property type="entry name" value="RmlD-like-bd"/>
</dbReference>
<evidence type="ECO:0000256" key="4">
    <source>
        <dbReference type="ARBA" id="ARBA00017099"/>
    </source>
</evidence>
<dbReference type="UniPathway" id="UPA00124"/>
<feature type="domain" description="RmlD-like substrate binding" evidence="7">
    <location>
        <begin position="1"/>
        <end position="293"/>
    </location>
</feature>
<accession>A0A2N3J3S2</accession>
<name>A0A2N3J3S2_AERSO</name>
<comment type="cofactor">
    <cofactor evidence="6">
        <name>Mg(2+)</name>
        <dbReference type="ChEBI" id="CHEBI:18420"/>
    </cofactor>
    <text evidence="6">Binds 1 Mg(2+) ion per monomer.</text>
</comment>
<dbReference type="Pfam" id="PF04321">
    <property type="entry name" value="RmlD_sub_bind"/>
    <property type="match status" value="1"/>
</dbReference>
<keyword evidence="6" id="KW-0560">Oxidoreductase</keyword>
<dbReference type="GO" id="GO:0008831">
    <property type="term" value="F:dTDP-4-dehydrorhamnose reductase activity"/>
    <property type="evidence" value="ECO:0007669"/>
    <property type="project" value="UniProtKB-EC"/>
</dbReference>
<comment type="caution">
    <text evidence="8">The sequence shown here is derived from an EMBL/GenBank/DDBJ whole genome shotgun (WGS) entry which is preliminary data.</text>
</comment>